<dbReference type="Proteomes" id="UP000315295">
    <property type="component" value="Unassembled WGS sequence"/>
</dbReference>
<dbReference type="EMBL" id="VIEB01000781">
    <property type="protein sequence ID" value="TQD81085.1"/>
    <property type="molecule type" value="Genomic_DNA"/>
</dbReference>
<dbReference type="InterPro" id="IPR050466">
    <property type="entry name" value="Carboxylest/Gibb_receptor"/>
</dbReference>
<evidence type="ECO:0000259" key="3">
    <source>
        <dbReference type="Pfam" id="PF07859"/>
    </source>
</evidence>
<feature type="region of interest" description="Disordered" evidence="2">
    <location>
        <begin position="26"/>
        <end position="68"/>
    </location>
</feature>
<dbReference type="PANTHER" id="PTHR23024:SF113">
    <property type="entry name" value="CARBOXYLESTERASE 8-RELATED"/>
    <property type="match status" value="1"/>
</dbReference>
<dbReference type="STRING" id="106549.A0A540L3S2"/>
<dbReference type="SUPFAM" id="SSF53474">
    <property type="entry name" value="alpha/beta-Hydrolases"/>
    <property type="match status" value="1"/>
</dbReference>
<dbReference type="PANTHER" id="PTHR23024">
    <property type="entry name" value="ARYLACETAMIDE DEACETYLASE"/>
    <property type="match status" value="1"/>
</dbReference>
<dbReference type="InterPro" id="IPR029058">
    <property type="entry name" value="AB_hydrolase_fold"/>
</dbReference>
<dbReference type="InterPro" id="IPR013094">
    <property type="entry name" value="AB_hydrolase_3"/>
</dbReference>
<evidence type="ECO:0000313" key="5">
    <source>
        <dbReference type="Proteomes" id="UP000315295"/>
    </source>
</evidence>
<dbReference type="GO" id="GO:0016787">
    <property type="term" value="F:hydrolase activity"/>
    <property type="evidence" value="ECO:0007669"/>
    <property type="project" value="InterPro"/>
</dbReference>
<organism evidence="4 5">
    <name type="scientific">Malus baccata</name>
    <name type="common">Siberian crab apple</name>
    <name type="synonym">Pyrus baccata</name>
    <dbReference type="NCBI Taxonomy" id="106549"/>
    <lineage>
        <taxon>Eukaryota</taxon>
        <taxon>Viridiplantae</taxon>
        <taxon>Streptophyta</taxon>
        <taxon>Embryophyta</taxon>
        <taxon>Tracheophyta</taxon>
        <taxon>Spermatophyta</taxon>
        <taxon>Magnoliopsida</taxon>
        <taxon>eudicotyledons</taxon>
        <taxon>Gunneridae</taxon>
        <taxon>Pentapetalae</taxon>
        <taxon>rosids</taxon>
        <taxon>fabids</taxon>
        <taxon>Rosales</taxon>
        <taxon>Rosaceae</taxon>
        <taxon>Amygdaloideae</taxon>
        <taxon>Maleae</taxon>
        <taxon>Malus</taxon>
    </lineage>
</organism>
<reference evidence="4 5" key="1">
    <citation type="journal article" date="2019" name="G3 (Bethesda)">
        <title>Sequencing of a Wild Apple (Malus baccata) Genome Unravels the Differences Between Cultivated and Wild Apple Species Regarding Disease Resistance and Cold Tolerance.</title>
        <authorList>
            <person name="Chen X."/>
        </authorList>
    </citation>
    <scope>NUCLEOTIDE SEQUENCE [LARGE SCALE GENOMIC DNA]</scope>
    <source>
        <strain evidence="5">cv. Shandingzi</strain>
        <tissue evidence="4">Leaves</tissue>
    </source>
</reference>
<evidence type="ECO:0000313" key="4">
    <source>
        <dbReference type="EMBL" id="TQD81085.1"/>
    </source>
</evidence>
<keyword evidence="5" id="KW-1185">Reference proteome</keyword>
<feature type="compositionally biased region" description="Low complexity" evidence="2">
    <location>
        <begin position="43"/>
        <end position="53"/>
    </location>
</feature>
<dbReference type="Gene3D" id="3.40.50.1820">
    <property type="entry name" value="alpha/beta hydrolase"/>
    <property type="match status" value="1"/>
</dbReference>
<name>A0A540L3S2_MALBA</name>
<feature type="domain" description="Alpha/beta hydrolase fold-3" evidence="3">
    <location>
        <begin position="135"/>
        <end position="262"/>
    </location>
</feature>
<dbReference type="AlphaFoldDB" id="A0A540L3S2"/>
<proteinExistence type="inferred from homology"/>
<evidence type="ECO:0000256" key="2">
    <source>
        <dbReference type="SAM" id="MobiDB-lite"/>
    </source>
</evidence>
<sequence length="264" mass="29084">MADQPSSSPTSIDPYKLLKILPNPDGSLTRFTPFPTVSPTPTPTESIPATAAESDSNSPQLVLSKDTPLNPENKTFLRLFKPHPLPPKPPPPSHHLLPRSTAWLPNTLFFQPTMTPSTPSRVHRLASDVNGCDPWLENAVEFSRCFLMGGSAGANIVYHAGLRVSGDDLLPMKIRGLILNQPYFGGVHRTESEMRLISDRTLPLVVNDLMWAMALPKGVDRDHEYCNPTAGVGDGRIERLPRCLVRGYGGDPLMDRQKEFVAFL</sequence>
<dbReference type="Pfam" id="PF07859">
    <property type="entry name" value="Abhydrolase_3"/>
    <property type="match status" value="1"/>
</dbReference>
<protein>
    <recommendedName>
        <fullName evidence="3">Alpha/beta hydrolase fold-3 domain-containing protein</fullName>
    </recommendedName>
</protein>
<comment type="caution">
    <text evidence="4">The sequence shown here is derived from an EMBL/GenBank/DDBJ whole genome shotgun (WGS) entry which is preliminary data.</text>
</comment>
<gene>
    <name evidence="4" type="ORF">C1H46_033356</name>
</gene>
<comment type="similarity">
    <text evidence="1">Belongs to the 'GDXG' lipolytic enzyme family.</text>
</comment>
<accession>A0A540L3S2</accession>
<evidence type="ECO:0000256" key="1">
    <source>
        <dbReference type="ARBA" id="ARBA00010515"/>
    </source>
</evidence>